<reference evidence="2 3" key="1">
    <citation type="submission" date="2019-04" db="EMBL/GenBank/DDBJ databases">
        <title>Fungal friends and foes A comparative genomics study of 23 Aspergillus species from section Flavi.</title>
        <authorList>
            <consortium name="DOE Joint Genome Institute"/>
            <person name="Kjaerbolling I."/>
            <person name="Vesth T.C."/>
            <person name="Frisvad J.C."/>
            <person name="Nybo J.L."/>
            <person name="Theobald S."/>
            <person name="Kildgaard S."/>
            <person name="Petersen T.I."/>
            <person name="Kuo A."/>
            <person name="Sato A."/>
            <person name="Lyhne E.K."/>
            <person name="Kogle M.E."/>
            <person name="Wiebenga A."/>
            <person name="Kun R.S."/>
            <person name="Lubbers R.J."/>
            <person name="Makela M.R."/>
            <person name="Barry K."/>
            <person name="Chovatia M."/>
            <person name="Clum A."/>
            <person name="Daum C."/>
            <person name="Haridas S."/>
            <person name="He G."/>
            <person name="LaButti K."/>
            <person name="Lipzen A."/>
            <person name="Mondo S."/>
            <person name="Pangilinan J."/>
            <person name="Riley R."/>
            <person name="Salamov A."/>
            <person name="Simmons B.A."/>
            <person name="Magnuson J.K."/>
            <person name="Henrissat B."/>
            <person name="Mortensen U.H."/>
            <person name="Larsen T.O."/>
            <person name="De vries R.P."/>
            <person name="Grigoriev I.V."/>
            <person name="Machida M."/>
            <person name="Baker S.E."/>
            <person name="Andersen M.R."/>
        </authorList>
    </citation>
    <scope>NUCLEOTIDE SEQUENCE [LARGE SCALE GENOMIC DNA]</scope>
    <source>
        <strain evidence="2 3">CBS 117618</strain>
    </source>
</reference>
<sequence>MVIRFMITPVTICTSMTIVAVMIECLGHRIPTSSKPSQAGVGHHLQMGRLWYGQWSLSAPSMSVPPLSFVTHSNRFADILTRFVHCSCPLLLWSGAITMIFLYRVIQKSVYLTNPCDNDPVIGGRPSVIITNEYVTARRCPSVYHCDSDSQARDTPQLIFTGLSQEPTRRETSRCIRTKKGPTRRSRVAWRGVVSPSIVILYADIASTERERKRDSQDLVALSGLILNGSGCLLVVNLHATRPLRRVFFDLGLQPASHT</sequence>
<protein>
    <submittedName>
        <fullName evidence="2">Uncharacterized protein</fullName>
    </submittedName>
</protein>
<gene>
    <name evidence="2" type="ORF">BDV34DRAFT_139315</name>
</gene>
<dbReference type="EMBL" id="ML734941">
    <property type="protein sequence ID" value="KAB8210691.1"/>
    <property type="molecule type" value="Genomic_DNA"/>
</dbReference>
<name>A0A5N6DZN6_ASPPA</name>
<evidence type="ECO:0000313" key="2">
    <source>
        <dbReference type="EMBL" id="KAB8210691.1"/>
    </source>
</evidence>
<organism evidence="2 3">
    <name type="scientific">Aspergillus parasiticus</name>
    <dbReference type="NCBI Taxonomy" id="5067"/>
    <lineage>
        <taxon>Eukaryota</taxon>
        <taxon>Fungi</taxon>
        <taxon>Dikarya</taxon>
        <taxon>Ascomycota</taxon>
        <taxon>Pezizomycotina</taxon>
        <taxon>Eurotiomycetes</taxon>
        <taxon>Eurotiomycetidae</taxon>
        <taxon>Eurotiales</taxon>
        <taxon>Aspergillaceae</taxon>
        <taxon>Aspergillus</taxon>
        <taxon>Aspergillus subgen. Circumdati</taxon>
    </lineage>
</organism>
<keyword evidence="1" id="KW-0472">Membrane</keyword>
<feature type="transmembrane region" description="Helical" evidence="1">
    <location>
        <begin position="6"/>
        <end position="27"/>
    </location>
</feature>
<keyword evidence="1" id="KW-1133">Transmembrane helix</keyword>
<dbReference type="VEuPathDB" id="FungiDB:BDV34DRAFT_139315"/>
<proteinExistence type="predicted"/>
<dbReference type="AlphaFoldDB" id="A0A5N6DZN6"/>
<keyword evidence="1" id="KW-0812">Transmembrane</keyword>
<evidence type="ECO:0000256" key="1">
    <source>
        <dbReference type="SAM" id="Phobius"/>
    </source>
</evidence>
<evidence type="ECO:0000313" key="3">
    <source>
        <dbReference type="Proteomes" id="UP000326532"/>
    </source>
</evidence>
<feature type="transmembrane region" description="Helical" evidence="1">
    <location>
        <begin position="219"/>
        <end position="238"/>
    </location>
</feature>
<accession>A0A5N6DZN6</accession>
<dbReference type="Proteomes" id="UP000326532">
    <property type="component" value="Unassembled WGS sequence"/>
</dbReference>
<keyword evidence="3" id="KW-1185">Reference proteome</keyword>